<keyword evidence="1" id="KW-0175">Coiled coil</keyword>
<name>A0A2G9RME7_AQUCT</name>
<dbReference type="PANTHER" id="PTHR28574">
    <property type="entry name" value="RIKEN CDNA 6820408C15"/>
    <property type="match status" value="1"/>
</dbReference>
<accession>A0A2G9RME7</accession>
<organism evidence="2 3">
    <name type="scientific">Aquarana catesbeiana</name>
    <name type="common">American bullfrog</name>
    <name type="synonym">Rana catesbeiana</name>
    <dbReference type="NCBI Taxonomy" id="8400"/>
    <lineage>
        <taxon>Eukaryota</taxon>
        <taxon>Metazoa</taxon>
        <taxon>Chordata</taxon>
        <taxon>Craniata</taxon>
        <taxon>Vertebrata</taxon>
        <taxon>Euteleostomi</taxon>
        <taxon>Amphibia</taxon>
        <taxon>Batrachia</taxon>
        <taxon>Anura</taxon>
        <taxon>Neobatrachia</taxon>
        <taxon>Ranoidea</taxon>
        <taxon>Ranidae</taxon>
        <taxon>Aquarana</taxon>
    </lineage>
</organism>
<dbReference type="PANTHER" id="PTHR28574:SF1">
    <property type="entry name" value="RIKEN CDNA 6820408C15 GENE"/>
    <property type="match status" value="1"/>
</dbReference>
<sequence length="76" mass="8936">MCLQNKEMKQDIQAYQQMVVELQDEVLILRESGDSLCKSWKEEKDRFCRELLLDKLSCPPDEDVVLNIPHSKKMPV</sequence>
<dbReference type="Proteomes" id="UP000228934">
    <property type="component" value="Unassembled WGS sequence"/>
</dbReference>
<dbReference type="AlphaFoldDB" id="A0A2G9RME7"/>
<evidence type="ECO:0000313" key="3">
    <source>
        <dbReference type="Proteomes" id="UP000228934"/>
    </source>
</evidence>
<keyword evidence="3" id="KW-1185">Reference proteome</keyword>
<feature type="coiled-coil region" evidence="1">
    <location>
        <begin position="5"/>
        <end position="32"/>
    </location>
</feature>
<dbReference type="EMBL" id="KV934380">
    <property type="protein sequence ID" value="PIO29079.1"/>
    <property type="molecule type" value="Genomic_DNA"/>
</dbReference>
<dbReference type="OrthoDB" id="10003267at2759"/>
<gene>
    <name evidence="2" type="ORF">AB205_0073800</name>
</gene>
<evidence type="ECO:0000256" key="1">
    <source>
        <dbReference type="SAM" id="Coils"/>
    </source>
</evidence>
<reference evidence="3" key="1">
    <citation type="journal article" date="2017" name="Nat. Commun.">
        <title>The North American bullfrog draft genome provides insight into hormonal regulation of long noncoding RNA.</title>
        <authorList>
            <person name="Hammond S.A."/>
            <person name="Warren R.L."/>
            <person name="Vandervalk B.P."/>
            <person name="Kucuk E."/>
            <person name="Khan H."/>
            <person name="Gibb E.A."/>
            <person name="Pandoh P."/>
            <person name="Kirk H."/>
            <person name="Zhao Y."/>
            <person name="Jones M."/>
            <person name="Mungall A.J."/>
            <person name="Coope R."/>
            <person name="Pleasance S."/>
            <person name="Moore R.A."/>
            <person name="Holt R.A."/>
            <person name="Round J.M."/>
            <person name="Ohora S."/>
            <person name="Walle B.V."/>
            <person name="Veldhoen N."/>
            <person name="Helbing C.C."/>
            <person name="Birol I."/>
        </authorList>
    </citation>
    <scope>NUCLEOTIDE SEQUENCE [LARGE SCALE GENOMIC DNA]</scope>
</reference>
<dbReference type="InterPro" id="IPR029236">
    <property type="entry name" value="DUF4618"/>
</dbReference>
<evidence type="ECO:0000313" key="2">
    <source>
        <dbReference type="EMBL" id="PIO29079.1"/>
    </source>
</evidence>
<protein>
    <submittedName>
        <fullName evidence="2">Uncharacterized protein</fullName>
    </submittedName>
</protein>
<proteinExistence type="predicted"/>
<dbReference type="Pfam" id="PF15397">
    <property type="entry name" value="DUF4618"/>
    <property type="match status" value="1"/>
</dbReference>